<dbReference type="SMART" id="SM00256">
    <property type="entry name" value="FBOX"/>
    <property type="match status" value="1"/>
</dbReference>
<feature type="region of interest" description="Disordered" evidence="1">
    <location>
        <begin position="1"/>
        <end position="39"/>
    </location>
</feature>
<name>A0A2K3NS69_TRIPR</name>
<dbReference type="PROSITE" id="PS50181">
    <property type="entry name" value="FBOX"/>
    <property type="match status" value="1"/>
</dbReference>
<dbReference type="STRING" id="57577.A0A2K3NS69"/>
<proteinExistence type="predicted"/>
<gene>
    <name evidence="3" type="ORF">L195_g002337</name>
</gene>
<dbReference type="InterPro" id="IPR001810">
    <property type="entry name" value="F-box_dom"/>
</dbReference>
<evidence type="ECO:0000313" key="4">
    <source>
        <dbReference type="Proteomes" id="UP000236291"/>
    </source>
</evidence>
<organism evidence="3 4">
    <name type="scientific">Trifolium pratense</name>
    <name type="common">Red clover</name>
    <dbReference type="NCBI Taxonomy" id="57577"/>
    <lineage>
        <taxon>Eukaryota</taxon>
        <taxon>Viridiplantae</taxon>
        <taxon>Streptophyta</taxon>
        <taxon>Embryophyta</taxon>
        <taxon>Tracheophyta</taxon>
        <taxon>Spermatophyta</taxon>
        <taxon>Magnoliopsida</taxon>
        <taxon>eudicotyledons</taxon>
        <taxon>Gunneridae</taxon>
        <taxon>Pentapetalae</taxon>
        <taxon>rosids</taxon>
        <taxon>fabids</taxon>
        <taxon>Fabales</taxon>
        <taxon>Fabaceae</taxon>
        <taxon>Papilionoideae</taxon>
        <taxon>50 kb inversion clade</taxon>
        <taxon>NPAAA clade</taxon>
        <taxon>Hologalegina</taxon>
        <taxon>IRL clade</taxon>
        <taxon>Trifolieae</taxon>
        <taxon>Trifolium</taxon>
    </lineage>
</organism>
<dbReference type="Proteomes" id="UP000236291">
    <property type="component" value="Unassembled WGS sequence"/>
</dbReference>
<sequence length="430" mass="48511">MMTAGSKGDGENNGASYQSPTEETVTPISSSSTTPDNSSIDAPSLPFDLVTEILCWIPVKFLLQFCCVCKSWNYLISHDSEFQKKHFRLSTTIHDRLHLILTPRPFSASCEFLLSDILISSIFNNNLSTITATHLNYPLIPNKGRCFGGVSSRDGIFCFAINELSALLFNPSIRKFKLLPPLKNPPLNHYLQTIYTLVYHRFTDNYKIVAVSSDIGRQINVNTHTFGTDHWTKIQNIPNCCRLCGMGISVNDTVNWLVYDSSCSLWVILSLDLEDYSYRKFLHPLSNERSNSKMIFQELKGCLCILSQCANYADVWIMKEHGNEQSWTKLLSVPYMTDARSFAYSRAIYVSEDDQVTPSNSVPNICQGYYPYSGINQSTRGSGGGCVALSKFTYLTAIDVEEEDMLVWKLNNKCIYTVKSAYWRAVESGQ</sequence>
<dbReference type="SUPFAM" id="SSF81383">
    <property type="entry name" value="F-box domain"/>
    <property type="match status" value="1"/>
</dbReference>
<evidence type="ECO:0000256" key="1">
    <source>
        <dbReference type="SAM" id="MobiDB-lite"/>
    </source>
</evidence>
<evidence type="ECO:0000259" key="2">
    <source>
        <dbReference type="PROSITE" id="PS50181"/>
    </source>
</evidence>
<accession>A0A2K3NS69</accession>
<dbReference type="Pfam" id="PF07734">
    <property type="entry name" value="FBA_1"/>
    <property type="match status" value="1"/>
</dbReference>
<dbReference type="Pfam" id="PF00646">
    <property type="entry name" value="F-box"/>
    <property type="match status" value="1"/>
</dbReference>
<dbReference type="Gene3D" id="1.20.1280.50">
    <property type="match status" value="1"/>
</dbReference>
<feature type="compositionally biased region" description="Low complexity" evidence="1">
    <location>
        <begin position="19"/>
        <end position="39"/>
    </location>
</feature>
<evidence type="ECO:0000313" key="3">
    <source>
        <dbReference type="EMBL" id="PNY05878.1"/>
    </source>
</evidence>
<comment type="caution">
    <text evidence="3">The sequence shown here is derived from an EMBL/GenBank/DDBJ whole genome shotgun (WGS) entry which is preliminary data.</text>
</comment>
<reference evidence="3 4" key="1">
    <citation type="journal article" date="2014" name="Am. J. Bot.">
        <title>Genome assembly and annotation for red clover (Trifolium pratense; Fabaceae).</title>
        <authorList>
            <person name="Istvanek J."/>
            <person name="Jaros M."/>
            <person name="Krenek A."/>
            <person name="Repkova J."/>
        </authorList>
    </citation>
    <scope>NUCLEOTIDE SEQUENCE [LARGE SCALE GENOMIC DNA]</scope>
    <source>
        <strain evidence="4">cv. Tatra</strain>
        <tissue evidence="3">Young leaves</tissue>
    </source>
</reference>
<feature type="domain" description="F-box" evidence="2">
    <location>
        <begin position="39"/>
        <end position="85"/>
    </location>
</feature>
<dbReference type="InterPro" id="IPR006527">
    <property type="entry name" value="F-box-assoc_dom_typ1"/>
</dbReference>
<dbReference type="InterPro" id="IPR017451">
    <property type="entry name" value="F-box-assoc_interact_dom"/>
</dbReference>
<dbReference type="NCBIfam" id="TIGR01640">
    <property type="entry name" value="F_box_assoc_1"/>
    <property type="match status" value="1"/>
</dbReference>
<protein>
    <submittedName>
        <fullName evidence="3">F-box/kelch-repeat protein</fullName>
    </submittedName>
</protein>
<dbReference type="CDD" id="cd22157">
    <property type="entry name" value="F-box_AtFBW1-like"/>
    <property type="match status" value="1"/>
</dbReference>
<dbReference type="PANTHER" id="PTHR31672:SF13">
    <property type="entry name" value="F-BOX PROTEIN CPR30-LIKE"/>
    <property type="match status" value="1"/>
</dbReference>
<dbReference type="InterPro" id="IPR050796">
    <property type="entry name" value="SCF_F-box_component"/>
</dbReference>
<dbReference type="AlphaFoldDB" id="A0A2K3NS69"/>
<dbReference type="InterPro" id="IPR036047">
    <property type="entry name" value="F-box-like_dom_sf"/>
</dbReference>
<dbReference type="PANTHER" id="PTHR31672">
    <property type="entry name" value="BNACNNG10540D PROTEIN"/>
    <property type="match status" value="1"/>
</dbReference>
<dbReference type="EMBL" id="ASHM01001022">
    <property type="protein sequence ID" value="PNY05878.1"/>
    <property type="molecule type" value="Genomic_DNA"/>
</dbReference>
<dbReference type="ExpressionAtlas" id="A0A2K3NS69">
    <property type="expression patterns" value="baseline"/>
</dbReference>
<reference evidence="3 4" key="2">
    <citation type="journal article" date="2017" name="Front. Plant Sci.">
        <title>Gene Classification and Mining of Molecular Markers Useful in Red Clover (Trifolium pratense) Breeding.</title>
        <authorList>
            <person name="Istvanek J."/>
            <person name="Dluhosova J."/>
            <person name="Dluhos P."/>
            <person name="Patkova L."/>
            <person name="Nedelnik J."/>
            <person name="Repkova J."/>
        </authorList>
    </citation>
    <scope>NUCLEOTIDE SEQUENCE [LARGE SCALE GENOMIC DNA]</scope>
    <source>
        <strain evidence="4">cv. Tatra</strain>
        <tissue evidence="3">Young leaves</tissue>
    </source>
</reference>